<dbReference type="RefSeq" id="WP_136395099.1">
    <property type="nucleotide sequence ID" value="NZ_SSND01000003.1"/>
</dbReference>
<dbReference type="PANTHER" id="PTHR43792">
    <property type="entry name" value="GNAT FAMILY, PUTATIVE (AFU_ORTHOLOGUE AFUA_3G00765)-RELATED-RELATED"/>
    <property type="match status" value="1"/>
</dbReference>
<dbReference type="EMBL" id="SSND01000003">
    <property type="protein sequence ID" value="THD83071.1"/>
    <property type="molecule type" value="Genomic_DNA"/>
</dbReference>
<organism evidence="2 3">
    <name type="scientific">Aliigemmobacter aestuarii</name>
    <dbReference type="NCBI Taxonomy" id="1445661"/>
    <lineage>
        <taxon>Bacteria</taxon>
        <taxon>Pseudomonadati</taxon>
        <taxon>Pseudomonadota</taxon>
        <taxon>Alphaproteobacteria</taxon>
        <taxon>Rhodobacterales</taxon>
        <taxon>Paracoccaceae</taxon>
        <taxon>Aliigemmobacter</taxon>
    </lineage>
</organism>
<dbReference type="SUPFAM" id="SSF55729">
    <property type="entry name" value="Acyl-CoA N-acyltransferases (Nat)"/>
    <property type="match status" value="1"/>
</dbReference>
<protein>
    <submittedName>
        <fullName evidence="2">N-acetyltransferase</fullName>
    </submittedName>
</protein>
<comment type="caution">
    <text evidence="2">The sequence shown here is derived from an EMBL/GenBank/DDBJ whole genome shotgun (WGS) entry which is preliminary data.</text>
</comment>
<dbReference type="PANTHER" id="PTHR43792:SF1">
    <property type="entry name" value="N-ACETYLTRANSFERASE DOMAIN-CONTAINING PROTEIN"/>
    <property type="match status" value="1"/>
</dbReference>
<dbReference type="InterPro" id="IPR000182">
    <property type="entry name" value="GNAT_dom"/>
</dbReference>
<gene>
    <name evidence="2" type="ORF">E7811_13125</name>
</gene>
<dbReference type="Proteomes" id="UP000309450">
    <property type="component" value="Unassembled WGS sequence"/>
</dbReference>
<dbReference type="GO" id="GO:0016747">
    <property type="term" value="F:acyltransferase activity, transferring groups other than amino-acyl groups"/>
    <property type="evidence" value="ECO:0007669"/>
    <property type="project" value="InterPro"/>
</dbReference>
<dbReference type="InterPro" id="IPR051531">
    <property type="entry name" value="N-acetyltransferase"/>
</dbReference>
<dbReference type="Pfam" id="PF13302">
    <property type="entry name" value="Acetyltransf_3"/>
    <property type="match status" value="1"/>
</dbReference>
<dbReference type="AlphaFoldDB" id="A0A4S3MMY9"/>
<sequence length="182" mass="20157">MIRTARLTLRRARASDAPDLHAVFTEPAAMRYWTRPAHDSLSETEEWLAGMIAADPAEADDFVIVHNGRIIGKAGAWRLPEIGYILHPAYWRQGLMREALQAVIPYLFARHPVPALTAEADPRNAASIGLLTDLGFHETHRAERTLKWGDEWCDSVYFERPRRAGDGPAPVPVPTAPVGSGS</sequence>
<keyword evidence="3" id="KW-1185">Reference proteome</keyword>
<dbReference type="OrthoDB" id="9804153at2"/>
<name>A0A4S3MMY9_9RHOB</name>
<reference evidence="2 3" key="1">
    <citation type="submission" date="2019-04" db="EMBL/GenBank/DDBJ databases">
        <title>Draft genome sequence of Gemmobacter aestuarii sp. nov.</title>
        <authorList>
            <person name="Hameed A."/>
            <person name="Lin S.-Y."/>
            <person name="Shahina M."/>
            <person name="Lai W.-A."/>
            <person name="Young C.-C."/>
        </authorList>
    </citation>
    <scope>NUCLEOTIDE SEQUENCE [LARGE SCALE GENOMIC DNA]</scope>
    <source>
        <strain evidence="2 3">CC-PW-75</strain>
    </source>
</reference>
<evidence type="ECO:0000313" key="3">
    <source>
        <dbReference type="Proteomes" id="UP000309450"/>
    </source>
</evidence>
<dbReference type="InterPro" id="IPR016181">
    <property type="entry name" value="Acyl_CoA_acyltransferase"/>
</dbReference>
<proteinExistence type="predicted"/>
<dbReference type="CDD" id="cd04301">
    <property type="entry name" value="NAT_SF"/>
    <property type="match status" value="1"/>
</dbReference>
<accession>A0A4S3MMY9</accession>
<evidence type="ECO:0000259" key="1">
    <source>
        <dbReference type="PROSITE" id="PS51186"/>
    </source>
</evidence>
<dbReference type="PROSITE" id="PS51186">
    <property type="entry name" value="GNAT"/>
    <property type="match status" value="1"/>
</dbReference>
<evidence type="ECO:0000313" key="2">
    <source>
        <dbReference type="EMBL" id="THD83071.1"/>
    </source>
</evidence>
<keyword evidence="2" id="KW-0808">Transferase</keyword>
<feature type="domain" description="N-acetyltransferase" evidence="1">
    <location>
        <begin position="7"/>
        <end position="163"/>
    </location>
</feature>
<dbReference type="Gene3D" id="3.40.630.30">
    <property type="match status" value="1"/>
</dbReference>